<dbReference type="PANTHER" id="PTHR13377:SF3">
    <property type="entry name" value="TRANSMEMBRANE PROTEIN 115"/>
    <property type="match status" value="1"/>
</dbReference>
<dbReference type="Gene3D" id="1.20.1540.10">
    <property type="entry name" value="Rhomboid-like"/>
    <property type="match status" value="1"/>
</dbReference>
<keyword evidence="3 5" id="KW-1133">Transmembrane helix</keyword>
<evidence type="ECO:0008006" key="8">
    <source>
        <dbReference type="Google" id="ProtNLM"/>
    </source>
</evidence>
<dbReference type="GO" id="GO:0016020">
    <property type="term" value="C:membrane"/>
    <property type="evidence" value="ECO:0007669"/>
    <property type="project" value="UniProtKB-SubCell"/>
</dbReference>
<dbReference type="Pfam" id="PF08551">
    <property type="entry name" value="DUF1751"/>
    <property type="match status" value="1"/>
</dbReference>
<dbReference type="GeneID" id="8297393"/>
<evidence type="ECO:0000256" key="4">
    <source>
        <dbReference type="ARBA" id="ARBA00023136"/>
    </source>
</evidence>
<dbReference type="AlphaFoldDB" id="C5MBU7"/>
<dbReference type="GO" id="GO:0006890">
    <property type="term" value="P:retrograde vesicle-mediated transport, Golgi to endoplasmic reticulum"/>
    <property type="evidence" value="ECO:0007669"/>
    <property type="project" value="InterPro"/>
</dbReference>
<reference evidence="6 7" key="1">
    <citation type="journal article" date="2009" name="Nature">
        <title>Evolution of pathogenicity and sexual reproduction in eight Candida genomes.</title>
        <authorList>
            <person name="Butler G."/>
            <person name="Rasmussen M.D."/>
            <person name="Lin M.F."/>
            <person name="Santos M.A."/>
            <person name="Sakthikumar S."/>
            <person name="Munro C.A."/>
            <person name="Rheinbay E."/>
            <person name="Grabherr M."/>
            <person name="Forche A."/>
            <person name="Reedy J.L."/>
            <person name="Agrafioti I."/>
            <person name="Arnaud M.B."/>
            <person name="Bates S."/>
            <person name="Brown A.J."/>
            <person name="Brunke S."/>
            <person name="Costanzo M.C."/>
            <person name="Fitzpatrick D.A."/>
            <person name="de Groot P.W."/>
            <person name="Harris D."/>
            <person name="Hoyer L.L."/>
            <person name="Hube B."/>
            <person name="Klis F.M."/>
            <person name="Kodira C."/>
            <person name="Lennard N."/>
            <person name="Logue M.E."/>
            <person name="Martin R."/>
            <person name="Neiman A.M."/>
            <person name="Nikolaou E."/>
            <person name="Quail M.A."/>
            <person name="Quinn J."/>
            <person name="Santos M.C."/>
            <person name="Schmitzberger F.F."/>
            <person name="Sherlock G."/>
            <person name="Shah P."/>
            <person name="Silverstein K.A."/>
            <person name="Skrzypek M.S."/>
            <person name="Soll D."/>
            <person name="Staggs R."/>
            <person name="Stansfield I."/>
            <person name="Stumpf M.P."/>
            <person name="Sudbery P.E."/>
            <person name="Srikantha T."/>
            <person name="Zeng Q."/>
            <person name="Berman J."/>
            <person name="Berriman M."/>
            <person name="Heitman J."/>
            <person name="Gow N.A."/>
            <person name="Lorenz M.C."/>
            <person name="Birren B.W."/>
            <person name="Kellis M."/>
            <person name="Cuomo C.A."/>
        </authorList>
    </citation>
    <scope>NUCLEOTIDE SEQUENCE [LARGE SCALE GENOMIC DNA]</scope>
    <source>
        <strain evidence="7">ATCC MYA-3404 / T1</strain>
    </source>
</reference>
<dbReference type="InterPro" id="IPR013861">
    <property type="entry name" value="TMEM115/Pdh1/Rbl19"/>
</dbReference>
<protein>
    <recommendedName>
        <fullName evidence="8">Rhomboid-like protein 19</fullName>
    </recommendedName>
</protein>
<dbReference type="PANTHER" id="PTHR13377">
    <property type="entry name" value="PLACENTAL PROTEIN 6"/>
    <property type="match status" value="1"/>
</dbReference>
<accession>C5MBU7</accession>
<dbReference type="eggNOG" id="KOG2890">
    <property type="taxonomic scope" value="Eukaryota"/>
</dbReference>
<evidence type="ECO:0000256" key="5">
    <source>
        <dbReference type="SAM" id="Phobius"/>
    </source>
</evidence>
<feature type="transmembrane region" description="Helical" evidence="5">
    <location>
        <begin position="202"/>
        <end position="219"/>
    </location>
</feature>
<dbReference type="OrthoDB" id="73612at2759"/>
<dbReference type="GO" id="GO:0005794">
    <property type="term" value="C:Golgi apparatus"/>
    <property type="evidence" value="ECO:0007669"/>
    <property type="project" value="TreeGrafter"/>
</dbReference>
<evidence type="ECO:0000256" key="3">
    <source>
        <dbReference type="ARBA" id="ARBA00022989"/>
    </source>
</evidence>
<feature type="transmembrane region" description="Helical" evidence="5">
    <location>
        <begin position="133"/>
        <end position="151"/>
    </location>
</feature>
<sequence length="413" mass="47991">MKVPKVTSIILVVLLSLTFLNFMLKYYTYFVLMVSSTKKQQELQQGQGQGQSNQESHSQLAQETGEIPHPHELFVPLLTFIPTKSPVLTRPWVLITSSFIEENFFELFISILLIFYLSRYLETIWGSKEFSKFIIVNVIVSNITIYIYYNLKSLVFGELTNDNLPPVILSSMSINMGLIIGIKQRIANHYLIFFKGNLRIKINYLPFLTIIFTWVLSLLSEEFFILYVMSIVGFIVSWTYLRFFKASANERQSYLLPFSISHNNKKKNRFKPVTNVNQATSTNFPIENDSIRGDRSEQFAFYTFFPYPLSIIVKFISNKIFMYMVRHKFLNPHDFLPDEDDVDGEDNDQEQYQDVDTLKNNLFGVSSLKGAGDVSTIPKSIWDWLIPGNKDKNHNSIKTSMDKRRKLALKELE</sequence>
<proteinExistence type="predicted"/>
<dbReference type="VEuPathDB" id="FungiDB:CTRG_03539"/>
<dbReference type="HOGENOM" id="CLU_676370_0_0_1"/>
<keyword evidence="4 5" id="KW-0472">Membrane</keyword>
<dbReference type="SMART" id="SM01160">
    <property type="entry name" value="DUF1751"/>
    <property type="match status" value="1"/>
</dbReference>
<organism evidence="6 7">
    <name type="scientific">Candida tropicalis (strain ATCC MYA-3404 / T1)</name>
    <name type="common">Yeast</name>
    <dbReference type="NCBI Taxonomy" id="294747"/>
    <lineage>
        <taxon>Eukaryota</taxon>
        <taxon>Fungi</taxon>
        <taxon>Dikarya</taxon>
        <taxon>Ascomycota</taxon>
        <taxon>Saccharomycotina</taxon>
        <taxon>Pichiomycetes</taxon>
        <taxon>Debaryomycetaceae</taxon>
        <taxon>Candida/Lodderomyces clade</taxon>
        <taxon>Candida</taxon>
    </lineage>
</organism>
<gene>
    <name evidence="6" type="ORF">CTRG_03539</name>
</gene>
<feature type="transmembrane region" description="Helical" evidence="5">
    <location>
        <begin position="7"/>
        <end position="27"/>
    </location>
</feature>
<evidence type="ECO:0000313" key="7">
    <source>
        <dbReference type="Proteomes" id="UP000002037"/>
    </source>
</evidence>
<dbReference type="EMBL" id="GG692398">
    <property type="protein sequence ID" value="EER33114.1"/>
    <property type="molecule type" value="Genomic_DNA"/>
</dbReference>
<keyword evidence="2 5" id="KW-0812">Transmembrane</keyword>
<feature type="transmembrane region" description="Helical" evidence="5">
    <location>
        <begin position="225"/>
        <end position="244"/>
    </location>
</feature>
<feature type="transmembrane region" description="Helical" evidence="5">
    <location>
        <begin position="163"/>
        <end position="182"/>
    </location>
</feature>
<evidence type="ECO:0000313" key="6">
    <source>
        <dbReference type="EMBL" id="EER33114.1"/>
    </source>
</evidence>
<dbReference type="InterPro" id="IPR035952">
    <property type="entry name" value="Rhomboid-like_sf"/>
</dbReference>
<name>C5MBU7_CANTT</name>
<dbReference type="Proteomes" id="UP000002037">
    <property type="component" value="Unassembled WGS sequence"/>
</dbReference>
<evidence type="ECO:0000256" key="2">
    <source>
        <dbReference type="ARBA" id="ARBA00022692"/>
    </source>
</evidence>
<comment type="subcellular location">
    <subcellularLocation>
        <location evidence="1">Membrane</location>
        <topology evidence="1">Multi-pass membrane protein</topology>
    </subcellularLocation>
</comment>
<dbReference type="SUPFAM" id="SSF144091">
    <property type="entry name" value="Rhomboid-like"/>
    <property type="match status" value="1"/>
</dbReference>
<keyword evidence="7" id="KW-1185">Reference proteome</keyword>
<dbReference type="KEGG" id="ctp:CTRG_03539"/>
<dbReference type="RefSeq" id="XP_002549242.1">
    <property type="nucleotide sequence ID" value="XM_002549196.1"/>
</dbReference>
<feature type="transmembrane region" description="Helical" evidence="5">
    <location>
        <begin position="104"/>
        <end position="121"/>
    </location>
</feature>
<evidence type="ECO:0000256" key="1">
    <source>
        <dbReference type="ARBA" id="ARBA00004141"/>
    </source>
</evidence>